<comment type="caution">
    <text evidence="2">The sequence shown here is derived from an EMBL/GenBank/DDBJ whole genome shotgun (WGS) entry which is preliminary data.</text>
</comment>
<proteinExistence type="predicted"/>
<dbReference type="RefSeq" id="WP_167928049.1">
    <property type="nucleotide sequence ID" value="NZ_JAATVY010000026.1"/>
</dbReference>
<dbReference type="CDD" id="cd07043">
    <property type="entry name" value="STAS_anti-anti-sigma_factors"/>
    <property type="match status" value="1"/>
</dbReference>
<dbReference type="EMBL" id="JAATVY010000026">
    <property type="protein sequence ID" value="NJC73138.1"/>
    <property type="molecule type" value="Genomic_DNA"/>
</dbReference>
<dbReference type="PROSITE" id="PS50801">
    <property type="entry name" value="STAS"/>
    <property type="match status" value="1"/>
</dbReference>
<gene>
    <name evidence="2" type="ORF">HC031_25965</name>
</gene>
<name>A0ABX0Y456_9ACTN</name>
<dbReference type="Gene3D" id="3.30.750.24">
    <property type="entry name" value="STAS domain"/>
    <property type="match status" value="1"/>
</dbReference>
<feature type="domain" description="STAS" evidence="1">
    <location>
        <begin position="4"/>
        <end position="93"/>
    </location>
</feature>
<dbReference type="Proteomes" id="UP000722989">
    <property type="component" value="Unassembled WGS sequence"/>
</dbReference>
<dbReference type="Pfam" id="PF01740">
    <property type="entry name" value="STAS"/>
    <property type="match status" value="1"/>
</dbReference>
<dbReference type="InterPro" id="IPR002645">
    <property type="entry name" value="STAS_dom"/>
</dbReference>
<dbReference type="InterPro" id="IPR036513">
    <property type="entry name" value="STAS_dom_sf"/>
</dbReference>
<accession>A0ABX0Y456</accession>
<evidence type="ECO:0000313" key="3">
    <source>
        <dbReference type="Proteomes" id="UP000722989"/>
    </source>
</evidence>
<keyword evidence="3" id="KW-1185">Reference proteome</keyword>
<evidence type="ECO:0000313" key="2">
    <source>
        <dbReference type="EMBL" id="NJC73138.1"/>
    </source>
</evidence>
<sequence>MRWLVEVRGEIGAEASGRIRDALVHAATRVMPTRIVLDLLHVAFIDSTGIEAIVAGRTVASRMAVGFVLRQPNGVVAHQLRRIGLLDTLMADR</sequence>
<evidence type="ECO:0000259" key="1">
    <source>
        <dbReference type="PROSITE" id="PS50801"/>
    </source>
</evidence>
<dbReference type="SUPFAM" id="SSF52091">
    <property type="entry name" value="SpoIIaa-like"/>
    <property type="match status" value="1"/>
</dbReference>
<protein>
    <submittedName>
        <fullName evidence="2">STAS domain-containing protein</fullName>
    </submittedName>
</protein>
<reference evidence="2 3" key="1">
    <citation type="submission" date="2020-03" db="EMBL/GenBank/DDBJ databases">
        <title>WGS of the type strain of Planosporangium spp.</title>
        <authorList>
            <person name="Thawai C."/>
        </authorList>
    </citation>
    <scope>NUCLEOTIDE SEQUENCE [LARGE SCALE GENOMIC DNA]</scope>
    <source>
        <strain evidence="2 3">TBRC 5610</strain>
    </source>
</reference>
<organism evidence="2 3">
    <name type="scientific">Planosporangium thailandense</name>
    <dbReference type="NCBI Taxonomy" id="765197"/>
    <lineage>
        <taxon>Bacteria</taxon>
        <taxon>Bacillati</taxon>
        <taxon>Actinomycetota</taxon>
        <taxon>Actinomycetes</taxon>
        <taxon>Micromonosporales</taxon>
        <taxon>Micromonosporaceae</taxon>
        <taxon>Planosporangium</taxon>
    </lineage>
</organism>